<dbReference type="Proteomes" id="UP000001312">
    <property type="component" value="Unassembled WGS sequence"/>
</dbReference>
<dbReference type="InParanoid" id="A7EKN8"/>
<sequence>MSSIFGRHKSLRRSVKIQRTYQLDTCLHRPKLKSRGPVPCVLIKADCFELLLKHVVIPLSLDTFRNQEPEICSTTNPISCTAWGTFMFASGFALGNEPETTFYLTVFHGLLHAQNKRLHLHSNTTTIHTTITSGTTAPLAGILHSPTFPHDTSEKLPPIIFDVYVYG</sequence>
<dbReference type="RefSeq" id="XP_001592963.1">
    <property type="nucleotide sequence ID" value="XM_001592913.1"/>
</dbReference>
<accession>A7EKN8</accession>
<dbReference type="AlphaFoldDB" id="A7EKN8"/>
<reference evidence="2" key="1">
    <citation type="journal article" date="2011" name="PLoS Genet.">
        <title>Genomic analysis of the necrotrophic fungal pathogens Sclerotinia sclerotiorum and Botrytis cinerea.</title>
        <authorList>
            <person name="Amselem J."/>
            <person name="Cuomo C.A."/>
            <person name="van Kan J.A."/>
            <person name="Viaud M."/>
            <person name="Benito E.P."/>
            <person name="Couloux A."/>
            <person name="Coutinho P.M."/>
            <person name="de Vries R.P."/>
            <person name="Dyer P.S."/>
            <person name="Fillinger S."/>
            <person name="Fournier E."/>
            <person name="Gout L."/>
            <person name="Hahn M."/>
            <person name="Kohn L."/>
            <person name="Lapalu N."/>
            <person name="Plummer K.M."/>
            <person name="Pradier J.M."/>
            <person name="Quevillon E."/>
            <person name="Sharon A."/>
            <person name="Simon A."/>
            <person name="ten Have A."/>
            <person name="Tudzynski B."/>
            <person name="Tudzynski P."/>
            <person name="Wincker P."/>
            <person name="Andrew M."/>
            <person name="Anthouard V."/>
            <person name="Beever R.E."/>
            <person name="Beffa R."/>
            <person name="Benoit I."/>
            <person name="Bouzid O."/>
            <person name="Brault B."/>
            <person name="Chen Z."/>
            <person name="Choquer M."/>
            <person name="Collemare J."/>
            <person name="Cotton P."/>
            <person name="Danchin E.G."/>
            <person name="Da Silva C."/>
            <person name="Gautier A."/>
            <person name="Giraud C."/>
            <person name="Giraud T."/>
            <person name="Gonzalez C."/>
            <person name="Grossetete S."/>
            <person name="Guldener U."/>
            <person name="Henrissat B."/>
            <person name="Howlett B.J."/>
            <person name="Kodira C."/>
            <person name="Kretschmer M."/>
            <person name="Lappartient A."/>
            <person name="Leroch M."/>
            <person name="Levis C."/>
            <person name="Mauceli E."/>
            <person name="Neuveglise C."/>
            <person name="Oeser B."/>
            <person name="Pearson M."/>
            <person name="Poulain J."/>
            <person name="Poussereau N."/>
            <person name="Quesneville H."/>
            <person name="Rascle C."/>
            <person name="Schumacher J."/>
            <person name="Segurens B."/>
            <person name="Sexton A."/>
            <person name="Silva E."/>
            <person name="Sirven C."/>
            <person name="Soanes D.M."/>
            <person name="Talbot N.J."/>
            <person name="Templeton M."/>
            <person name="Yandava C."/>
            <person name="Yarden O."/>
            <person name="Zeng Q."/>
            <person name="Rollins J.A."/>
            <person name="Lebrun M.H."/>
            <person name="Dickman M."/>
        </authorList>
    </citation>
    <scope>NUCLEOTIDE SEQUENCE [LARGE SCALE GENOMIC DNA]</scope>
    <source>
        <strain evidence="2">ATCC 18683 / 1980 / Ss-1</strain>
    </source>
</reference>
<organism evidence="1 2">
    <name type="scientific">Sclerotinia sclerotiorum (strain ATCC 18683 / 1980 / Ss-1)</name>
    <name type="common">White mold</name>
    <name type="synonym">Whetzelinia sclerotiorum</name>
    <dbReference type="NCBI Taxonomy" id="665079"/>
    <lineage>
        <taxon>Eukaryota</taxon>
        <taxon>Fungi</taxon>
        <taxon>Dikarya</taxon>
        <taxon>Ascomycota</taxon>
        <taxon>Pezizomycotina</taxon>
        <taxon>Leotiomycetes</taxon>
        <taxon>Helotiales</taxon>
        <taxon>Sclerotiniaceae</taxon>
        <taxon>Sclerotinia</taxon>
    </lineage>
</organism>
<dbReference type="EMBL" id="CH476627">
    <property type="protein sequence ID" value="EDO03404.1"/>
    <property type="molecule type" value="Genomic_DNA"/>
</dbReference>
<proteinExistence type="predicted"/>
<name>A7EKN8_SCLS1</name>
<dbReference type="KEGG" id="ssl:SS1G_05885"/>
<protein>
    <submittedName>
        <fullName evidence="1">Uncharacterized protein</fullName>
    </submittedName>
</protein>
<gene>
    <name evidence="1" type="ORF">SS1G_05885</name>
</gene>
<dbReference type="HOGENOM" id="CLU_1595545_0_0_1"/>
<evidence type="ECO:0000313" key="2">
    <source>
        <dbReference type="Proteomes" id="UP000001312"/>
    </source>
</evidence>
<dbReference type="GeneID" id="5489435"/>
<keyword evidence="2" id="KW-1185">Reference proteome</keyword>
<evidence type="ECO:0000313" key="1">
    <source>
        <dbReference type="EMBL" id="EDO03404.1"/>
    </source>
</evidence>